<gene>
    <name evidence="1" type="ORF">PIB30_038318</name>
</gene>
<dbReference type="Proteomes" id="UP001341840">
    <property type="component" value="Unassembled WGS sequence"/>
</dbReference>
<dbReference type="EMBL" id="JASCZI010121026">
    <property type="protein sequence ID" value="MED6159009.1"/>
    <property type="molecule type" value="Genomic_DNA"/>
</dbReference>
<sequence length="178" mass="20193">MKRGHSFSDLVTLFNGGNRLSIEKRGLWKKSVAIEQGPRPRTNQLHHFPTGRSNALCINELDATVGRKAAQELDLERQHIKKAKPNGDEIILDASEDSMDATTDEIVQIVTDVYTNLDFADKNTADVALFNPKPTFDVSLEEYDSWSKPWKSSLIVKLLGKTLGFRPIESWILITWRR</sequence>
<name>A0ABU6UDA6_9FABA</name>
<evidence type="ECO:0000313" key="1">
    <source>
        <dbReference type="EMBL" id="MED6159009.1"/>
    </source>
</evidence>
<comment type="caution">
    <text evidence="1">The sequence shown here is derived from an EMBL/GenBank/DDBJ whole genome shotgun (WGS) entry which is preliminary data.</text>
</comment>
<protein>
    <submittedName>
        <fullName evidence="1">Uncharacterized protein</fullName>
    </submittedName>
</protein>
<accession>A0ABU6UDA6</accession>
<organism evidence="1 2">
    <name type="scientific">Stylosanthes scabra</name>
    <dbReference type="NCBI Taxonomy" id="79078"/>
    <lineage>
        <taxon>Eukaryota</taxon>
        <taxon>Viridiplantae</taxon>
        <taxon>Streptophyta</taxon>
        <taxon>Embryophyta</taxon>
        <taxon>Tracheophyta</taxon>
        <taxon>Spermatophyta</taxon>
        <taxon>Magnoliopsida</taxon>
        <taxon>eudicotyledons</taxon>
        <taxon>Gunneridae</taxon>
        <taxon>Pentapetalae</taxon>
        <taxon>rosids</taxon>
        <taxon>fabids</taxon>
        <taxon>Fabales</taxon>
        <taxon>Fabaceae</taxon>
        <taxon>Papilionoideae</taxon>
        <taxon>50 kb inversion clade</taxon>
        <taxon>dalbergioids sensu lato</taxon>
        <taxon>Dalbergieae</taxon>
        <taxon>Pterocarpus clade</taxon>
        <taxon>Stylosanthes</taxon>
    </lineage>
</organism>
<keyword evidence="2" id="KW-1185">Reference proteome</keyword>
<proteinExistence type="predicted"/>
<evidence type="ECO:0000313" key="2">
    <source>
        <dbReference type="Proteomes" id="UP001341840"/>
    </source>
</evidence>
<reference evidence="1 2" key="1">
    <citation type="journal article" date="2023" name="Plants (Basel)">
        <title>Bridging the Gap: Combining Genomics and Transcriptomics Approaches to Understand Stylosanthes scabra, an Orphan Legume from the Brazilian Caatinga.</title>
        <authorList>
            <person name="Ferreira-Neto J.R.C."/>
            <person name="da Silva M.D."/>
            <person name="Binneck E."/>
            <person name="de Melo N.F."/>
            <person name="da Silva R.H."/>
            <person name="de Melo A.L.T.M."/>
            <person name="Pandolfi V."/>
            <person name="Bustamante F.O."/>
            <person name="Brasileiro-Vidal A.C."/>
            <person name="Benko-Iseppon A.M."/>
        </authorList>
    </citation>
    <scope>NUCLEOTIDE SEQUENCE [LARGE SCALE GENOMIC DNA]</scope>
    <source>
        <tissue evidence="1">Leaves</tissue>
    </source>
</reference>